<evidence type="ECO:0000313" key="1">
    <source>
        <dbReference type="EMBL" id="KAI3737196.1"/>
    </source>
</evidence>
<evidence type="ECO:0000313" key="2">
    <source>
        <dbReference type="Proteomes" id="UP001055811"/>
    </source>
</evidence>
<accession>A0ACB9CSL5</accession>
<gene>
    <name evidence="1" type="ORF">L2E82_27191</name>
</gene>
<reference evidence="2" key="1">
    <citation type="journal article" date="2022" name="Mol. Ecol. Resour.">
        <title>The genomes of chicory, endive, great burdock and yacon provide insights into Asteraceae palaeo-polyploidization history and plant inulin production.</title>
        <authorList>
            <person name="Fan W."/>
            <person name="Wang S."/>
            <person name="Wang H."/>
            <person name="Wang A."/>
            <person name="Jiang F."/>
            <person name="Liu H."/>
            <person name="Zhao H."/>
            <person name="Xu D."/>
            <person name="Zhang Y."/>
        </authorList>
    </citation>
    <scope>NUCLEOTIDE SEQUENCE [LARGE SCALE GENOMIC DNA]</scope>
    <source>
        <strain evidence="2">cv. Punajuju</strain>
    </source>
</reference>
<dbReference type="Proteomes" id="UP001055811">
    <property type="component" value="Linkage Group LG05"/>
</dbReference>
<keyword evidence="2" id="KW-1185">Reference proteome</keyword>
<comment type="caution">
    <text evidence="1">The sequence shown here is derived from an EMBL/GenBank/DDBJ whole genome shotgun (WGS) entry which is preliminary data.</text>
</comment>
<reference evidence="1 2" key="2">
    <citation type="journal article" date="2022" name="Mol. Ecol. Resour.">
        <title>The genomes of chicory, endive, great burdock and yacon provide insights into Asteraceae paleo-polyploidization history and plant inulin production.</title>
        <authorList>
            <person name="Fan W."/>
            <person name="Wang S."/>
            <person name="Wang H."/>
            <person name="Wang A."/>
            <person name="Jiang F."/>
            <person name="Liu H."/>
            <person name="Zhao H."/>
            <person name="Xu D."/>
            <person name="Zhang Y."/>
        </authorList>
    </citation>
    <scope>NUCLEOTIDE SEQUENCE [LARGE SCALE GENOMIC DNA]</scope>
    <source>
        <strain evidence="2">cv. Punajuju</strain>
        <tissue evidence="1">Leaves</tissue>
    </source>
</reference>
<sequence length="144" mass="15033">MAKKLNFLALFLFLLAISFCFLAPGIETAEAPGTGDSKKEGPSPKGPGHHAEGPEFNDNKKEGPSPRGPGHHAEGPEFNDNKKVGPSPKGPGLENMMEGPSPRGDCSGGSRIEKIGARAAAVWLSSFLSPDNSGCHLSISVSRL</sequence>
<name>A0ACB9CSL5_CICIN</name>
<organism evidence="1 2">
    <name type="scientific">Cichorium intybus</name>
    <name type="common">Chicory</name>
    <dbReference type="NCBI Taxonomy" id="13427"/>
    <lineage>
        <taxon>Eukaryota</taxon>
        <taxon>Viridiplantae</taxon>
        <taxon>Streptophyta</taxon>
        <taxon>Embryophyta</taxon>
        <taxon>Tracheophyta</taxon>
        <taxon>Spermatophyta</taxon>
        <taxon>Magnoliopsida</taxon>
        <taxon>eudicotyledons</taxon>
        <taxon>Gunneridae</taxon>
        <taxon>Pentapetalae</taxon>
        <taxon>asterids</taxon>
        <taxon>campanulids</taxon>
        <taxon>Asterales</taxon>
        <taxon>Asteraceae</taxon>
        <taxon>Cichorioideae</taxon>
        <taxon>Cichorieae</taxon>
        <taxon>Cichoriinae</taxon>
        <taxon>Cichorium</taxon>
    </lineage>
</organism>
<protein>
    <submittedName>
        <fullName evidence="1">Uncharacterized protein</fullName>
    </submittedName>
</protein>
<proteinExistence type="predicted"/>
<dbReference type="EMBL" id="CM042013">
    <property type="protein sequence ID" value="KAI3737196.1"/>
    <property type="molecule type" value="Genomic_DNA"/>
</dbReference>